<dbReference type="EMBL" id="JAQQBR010001835">
    <property type="protein sequence ID" value="KAK0161648.1"/>
    <property type="molecule type" value="Genomic_DNA"/>
</dbReference>
<gene>
    <name evidence="2" type="ORF">PV327_010101</name>
</gene>
<reference evidence="2" key="2">
    <citation type="submission" date="2023-03" db="EMBL/GenBank/DDBJ databases">
        <authorList>
            <person name="Inwood S.N."/>
            <person name="Skelly J.G."/>
            <person name="Guhlin J."/>
            <person name="Harrop T.W.R."/>
            <person name="Goldson S.G."/>
            <person name="Dearden P.K."/>
        </authorList>
    </citation>
    <scope>NUCLEOTIDE SEQUENCE</scope>
    <source>
        <strain evidence="2">Lincoln</strain>
        <tissue evidence="2">Whole body</tissue>
    </source>
</reference>
<dbReference type="Proteomes" id="UP001168972">
    <property type="component" value="Unassembled WGS sequence"/>
</dbReference>
<name>A0AA39KGH1_MICHY</name>
<evidence type="ECO:0000313" key="2">
    <source>
        <dbReference type="EMBL" id="KAK0161648.1"/>
    </source>
</evidence>
<evidence type="ECO:0000313" key="3">
    <source>
        <dbReference type="Proteomes" id="UP001168972"/>
    </source>
</evidence>
<feature type="region of interest" description="Disordered" evidence="1">
    <location>
        <begin position="104"/>
        <end position="196"/>
    </location>
</feature>
<feature type="region of interest" description="Disordered" evidence="1">
    <location>
        <begin position="302"/>
        <end position="327"/>
    </location>
</feature>
<accession>A0AA39KGH1</accession>
<dbReference type="AlphaFoldDB" id="A0AA39KGH1"/>
<protein>
    <submittedName>
        <fullName evidence="2">Uncharacterized protein</fullName>
    </submittedName>
</protein>
<comment type="caution">
    <text evidence="2">The sequence shown here is derived from an EMBL/GenBank/DDBJ whole genome shotgun (WGS) entry which is preliminary data.</text>
</comment>
<feature type="compositionally biased region" description="Acidic residues" evidence="1">
    <location>
        <begin position="105"/>
        <end position="138"/>
    </location>
</feature>
<organism evidence="2 3">
    <name type="scientific">Microctonus hyperodae</name>
    <name type="common">Parasitoid wasp</name>
    <dbReference type="NCBI Taxonomy" id="165561"/>
    <lineage>
        <taxon>Eukaryota</taxon>
        <taxon>Metazoa</taxon>
        <taxon>Ecdysozoa</taxon>
        <taxon>Arthropoda</taxon>
        <taxon>Hexapoda</taxon>
        <taxon>Insecta</taxon>
        <taxon>Pterygota</taxon>
        <taxon>Neoptera</taxon>
        <taxon>Endopterygota</taxon>
        <taxon>Hymenoptera</taxon>
        <taxon>Apocrita</taxon>
        <taxon>Ichneumonoidea</taxon>
        <taxon>Braconidae</taxon>
        <taxon>Euphorinae</taxon>
        <taxon>Microctonus</taxon>
    </lineage>
</organism>
<keyword evidence="3" id="KW-1185">Reference proteome</keyword>
<feature type="compositionally biased region" description="Polar residues" evidence="1">
    <location>
        <begin position="179"/>
        <end position="189"/>
    </location>
</feature>
<reference evidence="2" key="1">
    <citation type="journal article" date="2023" name="bioRxiv">
        <title>Scaffold-level genome assemblies of two parasitoid biocontrol wasps reveal the parthenogenesis mechanism and an associated novel virus.</title>
        <authorList>
            <person name="Inwood S."/>
            <person name="Skelly J."/>
            <person name="Guhlin J."/>
            <person name="Harrop T."/>
            <person name="Goldson S."/>
            <person name="Dearden P."/>
        </authorList>
    </citation>
    <scope>NUCLEOTIDE SEQUENCE</scope>
    <source>
        <strain evidence="2">Lincoln</strain>
        <tissue evidence="2">Whole body</tissue>
    </source>
</reference>
<proteinExistence type="predicted"/>
<feature type="compositionally biased region" description="Polar residues" evidence="1">
    <location>
        <begin position="302"/>
        <end position="316"/>
    </location>
</feature>
<evidence type="ECO:0000256" key="1">
    <source>
        <dbReference type="SAM" id="MobiDB-lite"/>
    </source>
</evidence>
<sequence length="438" mass="49797">MVCIITDSEAYSDELDSGVVLNKGRRTTQMVKTAHVNHCCRAFRLKKFTMHEFLQSIFGYEDMNGRIDARLELHHYTDHDDSDDFYSSLADPANLPKEVLGCDVETSDSEWQAEDSSESEYNTSDDDAESDDYLTDDEWNAKTSNPSGSEAEGNRPEQVKNSHNIISEKVRKRKKMNHRSQNTSKSSTRIVKRRKKSEKNISLKTKVISSKTAAISNKSGGVAVVTDYTEDEWEINLCSSNIEPQPRAEDCNERVISPQRDNTAKNGMDNSNDDIEERVTIIDNSLEPRVVVEDIMKDTPLSNAENDIDINNSGRSTHTREESTSPLEEICQQPEITPSEDDRNRDVELVHVVDNATATTTTRREKKWKLSRFWRNTNKKRIGMLKTRKSKSKHVIDVEKEISDDIGNVSPSSPDIVEIISEEENDQYDSDDTLYDGE</sequence>